<evidence type="ECO:0000313" key="3">
    <source>
        <dbReference type="Proteomes" id="UP001183176"/>
    </source>
</evidence>
<comment type="caution">
    <text evidence="2">The sequence shown here is derived from an EMBL/GenBank/DDBJ whole genome shotgun (WGS) entry which is preliminary data.</text>
</comment>
<evidence type="ECO:0000259" key="1">
    <source>
        <dbReference type="Pfam" id="PF25109"/>
    </source>
</evidence>
<proteinExistence type="predicted"/>
<gene>
    <name evidence="2" type="ORF">RM423_15410</name>
</gene>
<keyword evidence="3" id="KW-1185">Reference proteome</keyword>
<dbReference type="InterPro" id="IPR023214">
    <property type="entry name" value="HAD_sf"/>
</dbReference>
<dbReference type="RefSeq" id="WP_311423929.1">
    <property type="nucleotide sequence ID" value="NZ_JAVREH010000022.1"/>
</dbReference>
<dbReference type="SUPFAM" id="SSF56784">
    <property type="entry name" value="HAD-like"/>
    <property type="match status" value="1"/>
</dbReference>
<dbReference type="Pfam" id="PF25109">
    <property type="entry name" value="HAD_PNKP"/>
    <property type="match status" value="1"/>
</dbReference>
<protein>
    <recommendedName>
        <fullName evidence="1">Polynucleotide kinase PNKP phosphatase domain-containing protein</fullName>
    </recommendedName>
</protein>
<dbReference type="EMBL" id="JAVREH010000022">
    <property type="protein sequence ID" value="MDT0262784.1"/>
    <property type="molecule type" value="Genomic_DNA"/>
</dbReference>
<accession>A0ABU2JCS1</accession>
<sequence length="156" mass="16867">MSIAVFDIDGVVADVRHRVHHVAHRPKDWAQFFDAAAADTGIAEGIAAAHAAAAHHDIVWLTGRPNWLRPVTTRWLADQGLPAGQLVMRADRDYRPAPVLKVAELRRLRDRDIACFVDDDPAVIAAAAAAGFPATLVTWVPRSDALAGAQDRAGRT</sequence>
<dbReference type="InterPro" id="IPR036412">
    <property type="entry name" value="HAD-like_sf"/>
</dbReference>
<dbReference type="Proteomes" id="UP001183176">
    <property type="component" value="Unassembled WGS sequence"/>
</dbReference>
<feature type="domain" description="Polynucleotide kinase PNKP phosphatase" evidence="1">
    <location>
        <begin position="3"/>
        <end position="127"/>
    </location>
</feature>
<reference evidence="3" key="1">
    <citation type="submission" date="2023-07" db="EMBL/GenBank/DDBJ databases">
        <title>30 novel species of actinomycetes from the DSMZ collection.</title>
        <authorList>
            <person name="Nouioui I."/>
        </authorList>
    </citation>
    <scope>NUCLEOTIDE SEQUENCE [LARGE SCALE GENOMIC DNA]</scope>
    <source>
        <strain evidence="3">DSM 44399</strain>
    </source>
</reference>
<dbReference type="InterPro" id="IPR056782">
    <property type="entry name" value="HAD_PNKP"/>
</dbReference>
<name>A0ABU2JCS1_9ACTN</name>
<evidence type="ECO:0000313" key="2">
    <source>
        <dbReference type="EMBL" id="MDT0262784.1"/>
    </source>
</evidence>
<organism evidence="2 3">
    <name type="scientific">Jatrophihabitans lederbergiae</name>
    <dbReference type="NCBI Taxonomy" id="3075547"/>
    <lineage>
        <taxon>Bacteria</taxon>
        <taxon>Bacillati</taxon>
        <taxon>Actinomycetota</taxon>
        <taxon>Actinomycetes</taxon>
        <taxon>Jatrophihabitantales</taxon>
        <taxon>Jatrophihabitantaceae</taxon>
        <taxon>Jatrophihabitans</taxon>
    </lineage>
</organism>
<dbReference type="Gene3D" id="3.40.50.1000">
    <property type="entry name" value="HAD superfamily/HAD-like"/>
    <property type="match status" value="1"/>
</dbReference>